<dbReference type="EMBL" id="REGN01000427">
    <property type="protein sequence ID" value="RNA41996.1"/>
    <property type="molecule type" value="Genomic_DNA"/>
</dbReference>
<organism evidence="2 3">
    <name type="scientific">Brachionus plicatilis</name>
    <name type="common">Marine rotifer</name>
    <name type="synonym">Brachionus muelleri</name>
    <dbReference type="NCBI Taxonomy" id="10195"/>
    <lineage>
        <taxon>Eukaryota</taxon>
        <taxon>Metazoa</taxon>
        <taxon>Spiralia</taxon>
        <taxon>Gnathifera</taxon>
        <taxon>Rotifera</taxon>
        <taxon>Eurotatoria</taxon>
        <taxon>Monogononta</taxon>
        <taxon>Pseudotrocha</taxon>
        <taxon>Ploima</taxon>
        <taxon>Brachionidae</taxon>
        <taxon>Brachionus</taxon>
    </lineage>
</organism>
<keyword evidence="3" id="KW-1185">Reference proteome</keyword>
<feature type="region of interest" description="Disordered" evidence="1">
    <location>
        <begin position="1"/>
        <end position="48"/>
    </location>
</feature>
<proteinExistence type="predicted"/>
<comment type="caution">
    <text evidence="2">The sequence shown here is derived from an EMBL/GenBank/DDBJ whole genome shotgun (WGS) entry which is preliminary data.</text>
</comment>
<dbReference type="Proteomes" id="UP000276133">
    <property type="component" value="Unassembled WGS sequence"/>
</dbReference>
<accession>A0A3M7T1V1</accession>
<feature type="compositionally biased region" description="Basic and acidic residues" evidence="1">
    <location>
        <begin position="29"/>
        <end position="44"/>
    </location>
</feature>
<name>A0A3M7T1V1_BRAPC</name>
<gene>
    <name evidence="2" type="ORF">BpHYR1_039114</name>
</gene>
<evidence type="ECO:0000313" key="2">
    <source>
        <dbReference type="EMBL" id="RNA41996.1"/>
    </source>
</evidence>
<evidence type="ECO:0000256" key="1">
    <source>
        <dbReference type="SAM" id="MobiDB-lite"/>
    </source>
</evidence>
<sequence length="107" mass="12310">MNISALKIDQTPKDQSAKPKKGKILKKKPFNELKTKSENNDEKFQANNNTQLNKLQKCSIIEEQTLFFNQPGALFKYSRKNVDQKPSFTIRIGIYKCSRAQTALVFN</sequence>
<protein>
    <submittedName>
        <fullName evidence="2">Uncharacterized protein</fullName>
    </submittedName>
</protein>
<reference evidence="2 3" key="1">
    <citation type="journal article" date="2018" name="Sci. Rep.">
        <title>Genomic signatures of local adaptation to the degree of environmental predictability in rotifers.</title>
        <authorList>
            <person name="Franch-Gras L."/>
            <person name="Hahn C."/>
            <person name="Garcia-Roger E.M."/>
            <person name="Carmona M.J."/>
            <person name="Serra M."/>
            <person name="Gomez A."/>
        </authorList>
    </citation>
    <scope>NUCLEOTIDE SEQUENCE [LARGE SCALE GENOMIC DNA]</scope>
    <source>
        <strain evidence="2">HYR1</strain>
    </source>
</reference>
<dbReference type="AlphaFoldDB" id="A0A3M7T1V1"/>
<feature type="compositionally biased region" description="Basic residues" evidence="1">
    <location>
        <begin position="18"/>
        <end position="28"/>
    </location>
</feature>
<evidence type="ECO:0000313" key="3">
    <source>
        <dbReference type="Proteomes" id="UP000276133"/>
    </source>
</evidence>